<comment type="caution">
    <text evidence="1">The sequence shown here is derived from an EMBL/GenBank/DDBJ whole genome shotgun (WGS) entry which is preliminary data.</text>
</comment>
<proteinExistence type="predicted"/>
<dbReference type="Gene3D" id="3.30.70.270">
    <property type="match status" value="1"/>
</dbReference>
<dbReference type="SUPFAM" id="SSF56672">
    <property type="entry name" value="DNA/RNA polymerases"/>
    <property type="match status" value="1"/>
</dbReference>
<evidence type="ECO:0000313" key="1">
    <source>
        <dbReference type="EMBL" id="KAL0294151.1"/>
    </source>
</evidence>
<protein>
    <recommendedName>
        <fullName evidence="2">Reverse transcriptase/retrotransposon-derived protein RNase H-like domain-containing protein</fullName>
    </recommendedName>
</protein>
<dbReference type="PANTHER" id="PTHR48475">
    <property type="entry name" value="RIBONUCLEASE H"/>
    <property type="match status" value="1"/>
</dbReference>
<name>A0AAW2JHG2_9LAMI</name>
<organism evidence="1">
    <name type="scientific">Sesamum calycinum</name>
    <dbReference type="NCBI Taxonomy" id="2727403"/>
    <lineage>
        <taxon>Eukaryota</taxon>
        <taxon>Viridiplantae</taxon>
        <taxon>Streptophyta</taxon>
        <taxon>Embryophyta</taxon>
        <taxon>Tracheophyta</taxon>
        <taxon>Spermatophyta</taxon>
        <taxon>Magnoliopsida</taxon>
        <taxon>eudicotyledons</taxon>
        <taxon>Gunneridae</taxon>
        <taxon>Pentapetalae</taxon>
        <taxon>asterids</taxon>
        <taxon>lamiids</taxon>
        <taxon>Lamiales</taxon>
        <taxon>Pedaliaceae</taxon>
        <taxon>Sesamum</taxon>
    </lineage>
</organism>
<reference evidence="1" key="2">
    <citation type="journal article" date="2024" name="Plant">
        <title>Genomic evolution and insights into agronomic trait innovations of Sesamum species.</title>
        <authorList>
            <person name="Miao H."/>
            <person name="Wang L."/>
            <person name="Qu L."/>
            <person name="Liu H."/>
            <person name="Sun Y."/>
            <person name="Le M."/>
            <person name="Wang Q."/>
            <person name="Wei S."/>
            <person name="Zheng Y."/>
            <person name="Lin W."/>
            <person name="Duan Y."/>
            <person name="Cao H."/>
            <person name="Xiong S."/>
            <person name="Wang X."/>
            <person name="Wei L."/>
            <person name="Li C."/>
            <person name="Ma Q."/>
            <person name="Ju M."/>
            <person name="Zhao R."/>
            <person name="Li G."/>
            <person name="Mu C."/>
            <person name="Tian Q."/>
            <person name="Mei H."/>
            <person name="Zhang T."/>
            <person name="Gao T."/>
            <person name="Zhang H."/>
        </authorList>
    </citation>
    <scope>NUCLEOTIDE SEQUENCE</scope>
    <source>
        <strain evidence="1">KEN8</strain>
    </source>
</reference>
<reference evidence="1" key="1">
    <citation type="submission" date="2020-06" db="EMBL/GenBank/DDBJ databases">
        <authorList>
            <person name="Li T."/>
            <person name="Hu X."/>
            <person name="Zhang T."/>
            <person name="Song X."/>
            <person name="Zhang H."/>
            <person name="Dai N."/>
            <person name="Sheng W."/>
            <person name="Hou X."/>
            <person name="Wei L."/>
        </authorList>
    </citation>
    <scope>NUCLEOTIDE SEQUENCE</scope>
    <source>
        <strain evidence="1">KEN8</strain>
        <tissue evidence="1">Leaf</tissue>
    </source>
</reference>
<evidence type="ECO:0008006" key="2">
    <source>
        <dbReference type="Google" id="ProtNLM"/>
    </source>
</evidence>
<dbReference type="PANTHER" id="PTHR48475:SF1">
    <property type="entry name" value="RNASE H TYPE-1 DOMAIN-CONTAINING PROTEIN"/>
    <property type="match status" value="1"/>
</dbReference>
<gene>
    <name evidence="1" type="ORF">Scaly_3127900</name>
</gene>
<dbReference type="InterPro" id="IPR043128">
    <property type="entry name" value="Rev_trsase/Diguanyl_cyclase"/>
</dbReference>
<dbReference type="AlphaFoldDB" id="A0AAW2JHG2"/>
<dbReference type="EMBL" id="JACGWM010001245">
    <property type="protein sequence ID" value="KAL0294151.1"/>
    <property type="molecule type" value="Genomic_DNA"/>
</dbReference>
<dbReference type="InterPro" id="IPR043502">
    <property type="entry name" value="DNA/RNA_pol_sf"/>
</dbReference>
<sequence>MPAPSTEKKVRGGRLQYKSRFIAKLTSVCEPPLLRKDQPVVWNEQCQIAFDNMKEYLMNLPVLQQPRPGKPLIFYFAIEETSVGAMVPKKVVKGRAVAEFLAQQPIDDDQEWSLEFPDEHLRSITVQGWRMYFDGASNKAGAGIGVIIVTPHQNAAWEGPARSKIKPLVLLYSEDPCYEKKQEPVMVATVEEKPWFYDVQKYLQDREYPDHPLTRQSSETLGFDSYTKFNPSDTSPPRMVPLPLPKESSSLVALPTTSWCSTNSDLTLERWEDYIRPQPAFPYLAIKPSLLSMRAGSVFFSFVQIDTPVILERLHIILNIDTTWNLDDVETRTAYFPSTDKANRWPIQLRKLQK</sequence>
<accession>A0AAW2JHG2</accession>